<dbReference type="EMBL" id="JACGCM010001652">
    <property type="protein sequence ID" value="KAF6152174.1"/>
    <property type="molecule type" value="Genomic_DNA"/>
</dbReference>
<dbReference type="AlphaFoldDB" id="A0A7J7MBL2"/>
<evidence type="ECO:0000313" key="2">
    <source>
        <dbReference type="EMBL" id="KAF6152174.1"/>
    </source>
</evidence>
<proteinExistence type="predicted"/>
<evidence type="ECO:0000256" key="1">
    <source>
        <dbReference type="SAM" id="Phobius"/>
    </source>
</evidence>
<dbReference type="Proteomes" id="UP000541444">
    <property type="component" value="Unassembled WGS sequence"/>
</dbReference>
<keyword evidence="1" id="KW-1133">Transmembrane helix</keyword>
<keyword evidence="1" id="KW-0812">Transmembrane</keyword>
<name>A0A7J7MBL2_9MAGN</name>
<evidence type="ECO:0000313" key="3">
    <source>
        <dbReference type="Proteomes" id="UP000541444"/>
    </source>
</evidence>
<gene>
    <name evidence="2" type="ORF">GIB67_019396</name>
</gene>
<organism evidence="2 3">
    <name type="scientific">Kingdonia uniflora</name>
    <dbReference type="NCBI Taxonomy" id="39325"/>
    <lineage>
        <taxon>Eukaryota</taxon>
        <taxon>Viridiplantae</taxon>
        <taxon>Streptophyta</taxon>
        <taxon>Embryophyta</taxon>
        <taxon>Tracheophyta</taxon>
        <taxon>Spermatophyta</taxon>
        <taxon>Magnoliopsida</taxon>
        <taxon>Ranunculales</taxon>
        <taxon>Circaeasteraceae</taxon>
        <taxon>Kingdonia</taxon>
    </lineage>
</organism>
<feature type="transmembrane region" description="Helical" evidence="1">
    <location>
        <begin position="62"/>
        <end position="80"/>
    </location>
</feature>
<comment type="caution">
    <text evidence="2">The sequence shown here is derived from an EMBL/GenBank/DDBJ whole genome shotgun (WGS) entry which is preliminary data.</text>
</comment>
<protein>
    <submittedName>
        <fullName evidence="2">Uncharacterized protein</fullName>
    </submittedName>
</protein>
<sequence length="103" mass="11477">MLTSLSIGRYLIQVSYDDACSVLSNARQLLPCIESNNIKSGNVSISHLWTYLTITDDQEDNISIVCVFILFIMGHLWFQIANDTVLLGYLAAVADLDEAAEYD</sequence>
<reference evidence="2 3" key="1">
    <citation type="journal article" date="2020" name="IScience">
        <title>Genome Sequencing of the Endangered Kingdonia uniflora (Circaeasteraceae, Ranunculales) Reveals Potential Mechanisms of Evolutionary Specialization.</title>
        <authorList>
            <person name="Sun Y."/>
            <person name="Deng T."/>
            <person name="Zhang A."/>
            <person name="Moore M.J."/>
            <person name="Landis J.B."/>
            <person name="Lin N."/>
            <person name="Zhang H."/>
            <person name="Zhang X."/>
            <person name="Huang J."/>
            <person name="Zhang X."/>
            <person name="Sun H."/>
            <person name="Wang H."/>
        </authorList>
    </citation>
    <scope>NUCLEOTIDE SEQUENCE [LARGE SCALE GENOMIC DNA]</scope>
    <source>
        <strain evidence="2">TB1705</strain>
        <tissue evidence="2">Leaf</tissue>
    </source>
</reference>
<keyword evidence="3" id="KW-1185">Reference proteome</keyword>
<keyword evidence="1" id="KW-0472">Membrane</keyword>
<accession>A0A7J7MBL2</accession>